<dbReference type="Proteomes" id="UP000315112">
    <property type="component" value="Unassembled WGS sequence"/>
</dbReference>
<evidence type="ECO:0000313" key="1">
    <source>
        <dbReference type="EMBL" id="QGZ39164.1"/>
    </source>
</evidence>
<dbReference type="Pfam" id="PF02567">
    <property type="entry name" value="PhzC-PhzF"/>
    <property type="match status" value="1"/>
</dbReference>
<dbReference type="EMBL" id="CP046904">
    <property type="protein sequence ID" value="QGZ39164.1"/>
    <property type="molecule type" value="Genomic_DNA"/>
</dbReference>
<accession>A0A562PT28</accession>
<dbReference type="EMBL" id="VLKW01000004">
    <property type="protein sequence ID" value="TWI47548.1"/>
    <property type="molecule type" value="Genomic_DNA"/>
</dbReference>
<evidence type="ECO:0000313" key="4">
    <source>
        <dbReference type="Proteomes" id="UP000437862"/>
    </source>
</evidence>
<protein>
    <submittedName>
        <fullName evidence="2">PhzF family phenazine biosynthesis protein</fullName>
    </submittedName>
</protein>
<evidence type="ECO:0000313" key="3">
    <source>
        <dbReference type="Proteomes" id="UP000315112"/>
    </source>
</evidence>
<dbReference type="OrthoDB" id="9788221at2"/>
<dbReference type="SUPFAM" id="SSF54506">
    <property type="entry name" value="Diaminopimelate epimerase-like"/>
    <property type="match status" value="1"/>
</dbReference>
<reference evidence="2 3" key="1">
    <citation type="journal article" date="2015" name="Stand. Genomic Sci.">
        <title>Genomic Encyclopedia of Bacterial and Archaeal Type Strains, Phase III: the genomes of soil and plant-associated and newly described type strains.</title>
        <authorList>
            <person name="Whitman W.B."/>
            <person name="Woyke T."/>
            <person name="Klenk H.P."/>
            <person name="Zhou Y."/>
            <person name="Lilburn T.G."/>
            <person name="Beck B.J."/>
            <person name="De Vos P."/>
            <person name="Vandamme P."/>
            <person name="Eisen J.A."/>
            <person name="Garrity G."/>
            <person name="Hugenholtz P."/>
            <person name="Kyrpides N.C."/>
        </authorList>
    </citation>
    <scope>NUCLEOTIDE SEQUENCE [LARGE SCALE GENOMIC DNA]</scope>
    <source>
        <strain evidence="2 3">CGMCC 1.10685</strain>
    </source>
</reference>
<proteinExistence type="predicted"/>
<dbReference type="PIRSF" id="PIRSF016184">
    <property type="entry name" value="PhzC_PhzF"/>
    <property type="match status" value="1"/>
</dbReference>
<organism evidence="2 3">
    <name type="scientific">Pseudoduganella flava</name>
    <dbReference type="NCBI Taxonomy" id="871742"/>
    <lineage>
        <taxon>Bacteria</taxon>
        <taxon>Pseudomonadati</taxon>
        <taxon>Pseudomonadota</taxon>
        <taxon>Betaproteobacteria</taxon>
        <taxon>Burkholderiales</taxon>
        <taxon>Oxalobacteraceae</taxon>
        <taxon>Telluria group</taxon>
        <taxon>Pseudoduganella</taxon>
    </lineage>
</organism>
<dbReference type="Gene3D" id="3.10.310.10">
    <property type="entry name" value="Diaminopimelate Epimerase, Chain A, domain 1"/>
    <property type="match status" value="2"/>
</dbReference>
<evidence type="ECO:0000313" key="2">
    <source>
        <dbReference type="EMBL" id="TWI47548.1"/>
    </source>
</evidence>
<dbReference type="AlphaFoldDB" id="A0A562PT28"/>
<dbReference type="Proteomes" id="UP000437862">
    <property type="component" value="Chromosome"/>
</dbReference>
<reference evidence="1 4" key="3">
    <citation type="submission" date="2019-12" db="EMBL/GenBank/DDBJ databases">
        <title>Draft Genome Sequences of Six Type Strains of the Genus Massilia.</title>
        <authorList>
            <person name="Miess H."/>
            <person name="Frediansyah A."/>
            <person name="Goeker M."/>
            <person name="Gross H."/>
        </authorList>
    </citation>
    <scope>NUCLEOTIDE SEQUENCE [LARGE SCALE GENOMIC DNA]</scope>
    <source>
        <strain evidence="1 4">DSM 26639</strain>
    </source>
</reference>
<keyword evidence="4" id="KW-1185">Reference proteome</keyword>
<gene>
    <name evidence="1" type="ORF">GO485_08975</name>
    <name evidence="2" type="ORF">IP92_02608</name>
</gene>
<reference evidence="2" key="2">
    <citation type="submission" date="2019-07" db="EMBL/GenBank/DDBJ databases">
        <authorList>
            <person name="Whitman W."/>
            <person name="Huntemann M."/>
            <person name="Clum A."/>
            <person name="Pillay M."/>
            <person name="Palaniappan K."/>
            <person name="Varghese N."/>
            <person name="Mikhailova N."/>
            <person name="Stamatis D."/>
            <person name="Reddy T."/>
            <person name="Daum C."/>
            <person name="Shapiro N."/>
            <person name="Ivanova N."/>
            <person name="Kyrpides N."/>
            <person name="Woyke T."/>
        </authorList>
    </citation>
    <scope>NUCLEOTIDE SEQUENCE</scope>
    <source>
        <strain evidence="2">CGMCC 1.10685</strain>
    </source>
</reference>
<sequence length="263" mass="27324">MTTTSPSISPIHELKCFGIRPGEGNAALVLLDDQRDAAARQAYAAASGRSACVFVDRSDGLVLDYYYPHMRSPLCLHATLAAARVLLGDAPGPLQVRTALRGQALTLLRRGADVYVALALQDAPQPPLPGDLVERLVPGIALVSPPRIASVGSPKLLLEVAGPEALHALRPDLAAIHAWGKEQGISGCYAWCRRPDGALEGRNFNHLEPGMEDSATGVAAGALAVLLGGPVLLYQGTNVDSPCLLRAQPDGAAILVGGAAEAV</sequence>
<dbReference type="GO" id="GO:0003824">
    <property type="term" value="F:catalytic activity"/>
    <property type="evidence" value="ECO:0007669"/>
    <property type="project" value="InterPro"/>
</dbReference>
<dbReference type="RefSeq" id="WP_145875447.1">
    <property type="nucleotide sequence ID" value="NZ_CP046904.1"/>
</dbReference>
<dbReference type="InterPro" id="IPR003719">
    <property type="entry name" value="Phenazine_PhzF-like"/>
</dbReference>
<name>A0A562PT28_9BURK</name>